<feature type="region of interest" description="Disordered" evidence="1">
    <location>
        <begin position="1"/>
        <end position="105"/>
    </location>
</feature>
<comment type="caution">
    <text evidence="2">The sequence shown here is derived from an EMBL/GenBank/DDBJ whole genome shotgun (WGS) entry which is preliminary data.</text>
</comment>
<feature type="compositionally biased region" description="Basic and acidic residues" evidence="1">
    <location>
        <begin position="73"/>
        <end position="89"/>
    </location>
</feature>
<sequence length="172" mass="18988">MEEIVRRGGKRRRDVIDSSEDEETSLKKSHGRKRRIGSGQNIWQEKHHGDQRGGGCGEAEVILILDSSEEENPAIKKEEEKKEDPRDSGHIGARPPHPGSTTSDDISRLTFHHVLGRGSFGQVSSLCSPSGYLFGGCLFGIPLVILLDRWSSGFFLALLCHVLESLVDCPLD</sequence>
<reference evidence="2" key="1">
    <citation type="thesis" date="2020" institute="ProQuest LLC" country="789 East Eisenhower Parkway, Ann Arbor, MI, USA">
        <title>Comparative Genomics and Chromosome Evolution.</title>
        <authorList>
            <person name="Mudd A.B."/>
        </authorList>
    </citation>
    <scope>NUCLEOTIDE SEQUENCE</scope>
    <source>
        <strain evidence="2">HN-11 Male</strain>
        <tissue evidence="2">Kidney and liver</tissue>
    </source>
</reference>
<evidence type="ECO:0000256" key="1">
    <source>
        <dbReference type="SAM" id="MobiDB-lite"/>
    </source>
</evidence>
<dbReference type="EMBL" id="WNTK01000003">
    <property type="protein sequence ID" value="KAG9486518.1"/>
    <property type="molecule type" value="Genomic_DNA"/>
</dbReference>
<feature type="compositionally biased region" description="Basic residues" evidence="1">
    <location>
        <begin position="27"/>
        <end position="36"/>
    </location>
</feature>
<accession>A0A8J6FE31</accession>
<evidence type="ECO:0000313" key="3">
    <source>
        <dbReference type="Proteomes" id="UP000770717"/>
    </source>
</evidence>
<evidence type="ECO:0000313" key="2">
    <source>
        <dbReference type="EMBL" id="KAG9486518.1"/>
    </source>
</evidence>
<keyword evidence="3" id="KW-1185">Reference proteome</keyword>
<gene>
    <name evidence="2" type="ORF">GDO78_006731</name>
</gene>
<protein>
    <submittedName>
        <fullName evidence="2">Uncharacterized protein</fullName>
    </submittedName>
</protein>
<dbReference type="Proteomes" id="UP000770717">
    <property type="component" value="Unassembled WGS sequence"/>
</dbReference>
<proteinExistence type="predicted"/>
<name>A0A8J6FE31_ELECQ</name>
<organism evidence="2 3">
    <name type="scientific">Eleutherodactylus coqui</name>
    <name type="common">Puerto Rican coqui</name>
    <dbReference type="NCBI Taxonomy" id="57060"/>
    <lineage>
        <taxon>Eukaryota</taxon>
        <taxon>Metazoa</taxon>
        <taxon>Chordata</taxon>
        <taxon>Craniata</taxon>
        <taxon>Vertebrata</taxon>
        <taxon>Euteleostomi</taxon>
        <taxon>Amphibia</taxon>
        <taxon>Batrachia</taxon>
        <taxon>Anura</taxon>
        <taxon>Neobatrachia</taxon>
        <taxon>Hyloidea</taxon>
        <taxon>Eleutherodactylidae</taxon>
        <taxon>Eleutherodactylinae</taxon>
        <taxon>Eleutherodactylus</taxon>
        <taxon>Eleutherodactylus</taxon>
    </lineage>
</organism>
<dbReference type="AlphaFoldDB" id="A0A8J6FE31"/>